<feature type="compositionally biased region" description="Pro residues" evidence="1">
    <location>
        <begin position="233"/>
        <end position="247"/>
    </location>
</feature>
<feature type="region of interest" description="Disordered" evidence="1">
    <location>
        <begin position="125"/>
        <end position="258"/>
    </location>
</feature>
<reference evidence="2 3" key="1">
    <citation type="submission" date="2018-09" db="EMBL/GenBank/DDBJ databases">
        <title>YIM PH21274 draft genome.</title>
        <authorList>
            <person name="Miao C."/>
        </authorList>
    </citation>
    <scope>NUCLEOTIDE SEQUENCE [LARGE SCALE GENOMIC DNA]</scope>
    <source>
        <strain evidence="2 3">YIM PH 21724</strain>
    </source>
</reference>
<feature type="compositionally biased region" description="Basic and acidic residues" evidence="1">
    <location>
        <begin position="217"/>
        <end position="230"/>
    </location>
</feature>
<organism evidence="2 3">
    <name type="scientific">Nocardia panacis</name>
    <dbReference type="NCBI Taxonomy" id="2340916"/>
    <lineage>
        <taxon>Bacteria</taxon>
        <taxon>Bacillati</taxon>
        <taxon>Actinomycetota</taxon>
        <taxon>Actinomycetes</taxon>
        <taxon>Mycobacteriales</taxon>
        <taxon>Nocardiaceae</taxon>
        <taxon>Nocardia</taxon>
    </lineage>
</organism>
<dbReference type="AlphaFoldDB" id="A0A3A4K2L1"/>
<gene>
    <name evidence="2" type="ORF">D5S18_18515</name>
</gene>
<evidence type="ECO:0000313" key="3">
    <source>
        <dbReference type="Proteomes" id="UP000266677"/>
    </source>
</evidence>
<accession>A0A3A4K2L1</accession>
<proteinExistence type="predicted"/>
<feature type="compositionally biased region" description="Low complexity" evidence="1">
    <location>
        <begin position="335"/>
        <end position="345"/>
    </location>
</feature>
<dbReference type="EMBL" id="QZFU01000020">
    <property type="protein sequence ID" value="RJO74147.1"/>
    <property type="molecule type" value="Genomic_DNA"/>
</dbReference>
<dbReference type="Proteomes" id="UP000266677">
    <property type="component" value="Unassembled WGS sequence"/>
</dbReference>
<comment type="caution">
    <text evidence="2">The sequence shown here is derived from an EMBL/GenBank/DDBJ whole genome shotgun (WGS) entry which is preliminary data.</text>
</comment>
<protein>
    <recommendedName>
        <fullName evidence="4">Helix-turn-helix DNA binding domain protein</fullName>
    </recommendedName>
</protein>
<name>A0A3A4K2L1_9NOCA</name>
<feature type="region of interest" description="Disordered" evidence="1">
    <location>
        <begin position="335"/>
        <end position="380"/>
    </location>
</feature>
<evidence type="ECO:0000256" key="1">
    <source>
        <dbReference type="SAM" id="MobiDB-lite"/>
    </source>
</evidence>
<evidence type="ECO:0000313" key="2">
    <source>
        <dbReference type="EMBL" id="RJO74147.1"/>
    </source>
</evidence>
<sequence length="380" mass="41041">MLCRIWQDKDFRALPRTAQALYVQLVSQPNINNAGVVPLMLSKWAKGCDELTSDRIIADLAALIDGRFVVVDSDTEEVLVRSFIRNDGVLKQPNVLKNALRCAEAVESHAIREALAAELRRTGRNDAARTADILSPSETRSGDTANPSETLQEGFEHPSVTLPRHAQENPRSNPSETLPEPRTLRKPFADPSGVGEGVGEGENSSYVVGHLGGVARADTRAARAHAREDTPTPENPPSEEPPSPNCPRHPEGTTEPCGHCADARKRRERFHAEQAERVNAARAEEIRRTAEVRRAAIDACAICDADGYAGGRVCDHDPGTAARARRGIEAVRAALAAKRAETATPTPEPEEAPKRPPRATQATGNSAADTANDREEPDVA</sequence>
<feature type="compositionally biased region" description="Polar residues" evidence="1">
    <location>
        <begin position="136"/>
        <end position="151"/>
    </location>
</feature>
<keyword evidence="3" id="KW-1185">Reference proteome</keyword>
<evidence type="ECO:0008006" key="4">
    <source>
        <dbReference type="Google" id="ProtNLM"/>
    </source>
</evidence>